<dbReference type="InterPro" id="IPR001598">
    <property type="entry name" value="Transposase_IS30_CS"/>
</dbReference>
<dbReference type="SUPFAM" id="SSF53098">
    <property type="entry name" value="Ribonuclease H-like"/>
    <property type="match status" value="1"/>
</dbReference>
<evidence type="ECO:0000313" key="5">
    <source>
        <dbReference type="Proteomes" id="UP000009326"/>
    </source>
</evidence>
<dbReference type="PANTHER" id="PTHR10948">
    <property type="entry name" value="TRANSPOSASE"/>
    <property type="match status" value="1"/>
</dbReference>
<comment type="similarity">
    <text evidence="2">Belongs to the transposase IS30 family.</text>
</comment>
<comment type="function">
    <text evidence="1">Required for the transposition of the insertion element.</text>
</comment>
<dbReference type="PROSITE" id="PS50994">
    <property type="entry name" value="INTEGRASE"/>
    <property type="match status" value="1"/>
</dbReference>
<feature type="domain" description="Integrase catalytic" evidence="3">
    <location>
        <begin position="1"/>
        <end position="127"/>
    </location>
</feature>
<proteinExistence type="inferred from homology"/>
<comment type="caution">
    <text evidence="4">The sequence shown here is derived from an EMBL/GenBank/DDBJ whole genome shotgun (WGS) entry which is preliminary data.</text>
</comment>
<dbReference type="Gene3D" id="3.30.420.10">
    <property type="entry name" value="Ribonuclease H-like superfamily/Ribonuclease H"/>
    <property type="match status" value="1"/>
</dbReference>
<dbReference type="GO" id="GO:0004803">
    <property type="term" value="F:transposase activity"/>
    <property type="evidence" value="ECO:0007669"/>
    <property type="project" value="InterPro"/>
</dbReference>
<dbReference type="Proteomes" id="UP000009326">
    <property type="component" value="Unassembled WGS sequence"/>
</dbReference>
<organism evidence="4 5">
    <name type="scientific">Lactobacillus gigeriorum DSM 23908 = CRBIP 24.85</name>
    <dbReference type="NCBI Taxonomy" id="1423751"/>
    <lineage>
        <taxon>Bacteria</taxon>
        <taxon>Bacillati</taxon>
        <taxon>Bacillota</taxon>
        <taxon>Bacilli</taxon>
        <taxon>Lactobacillales</taxon>
        <taxon>Lactobacillaceae</taxon>
        <taxon>Lactobacillus</taxon>
    </lineage>
</organism>
<evidence type="ECO:0000256" key="2">
    <source>
        <dbReference type="ARBA" id="ARBA00006363"/>
    </source>
</evidence>
<dbReference type="GO" id="GO:0015074">
    <property type="term" value="P:DNA integration"/>
    <property type="evidence" value="ECO:0007669"/>
    <property type="project" value="InterPro"/>
</dbReference>
<dbReference type="InterPro" id="IPR012337">
    <property type="entry name" value="RNaseH-like_sf"/>
</dbReference>
<dbReference type="InterPro" id="IPR051917">
    <property type="entry name" value="Transposase-Integrase"/>
</dbReference>
<dbReference type="PROSITE" id="PS01043">
    <property type="entry name" value="TRANSPOSASE_IS30"/>
    <property type="match status" value="1"/>
</dbReference>
<evidence type="ECO:0000313" key="4">
    <source>
        <dbReference type="EMBL" id="CCI87590.1"/>
    </source>
</evidence>
<name>I7K1Q8_9LACO</name>
<dbReference type="GO" id="GO:0005829">
    <property type="term" value="C:cytosol"/>
    <property type="evidence" value="ECO:0007669"/>
    <property type="project" value="TreeGrafter"/>
</dbReference>
<dbReference type="AlphaFoldDB" id="I7K1Q8"/>
<dbReference type="InterPro" id="IPR053392">
    <property type="entry name" value="Transposase_IS30-like"/>
</dbReference>
<accession>I7K1Q8</accession>
<protein>
    <submittedName>
        <fullName evidence="4">Transposase for insertion sequence element ISApl1</fullName>
    </submittedName>
</protein>
<gene>
    <name evidence="4" type="ORF">BN52_05620</name>
</gene>
<dbReference type="EMBL" id="CAKC01000079">
    <property type="protein sequence ID" value="CCI87590.1"/>
    <property type="molecule type" value="Genomic_DNA"/>
</dbReference>
<dbReference type="GO" id="GO:0006313">
    <property type="term" value="P:DNA transposition"/>
    <property type="evidence" value="ECO:0007669"/>
    <property type="project" value="InterPro"/>
</dbReference>
<sequence length="131" mass="15328">MVDRKSRYLLGGKAQEKKADAVNQTMIDALRDQPCESITPDRGKEFAKHEEVTQELKVEFYFPKPHHPWQRGSNENTNGLIREYLPKGQDLSKYSQEEVQEIFSKINKRPRKCLGYLTPYEVYKSESLHLV</sequence>
<evidence type="ECO:0000259" key="3">
    <source>
        <dbReference type="PROSITE" id="PS50994"/>
    </source>
</evidence>
<reference evidence="4 5" key="1">
    <citation type="submission" date="2012-06" db="EMBL/GenBank/DDBJ databases">
        <title>Draft genome sequence of Lactobacillus gigeriorum CRBIP 24.85T, isolated from chicken crop.</title>
        <authorList>
            <person name="Cousin S."/>
            <person name="Ma L."/>
            <person name="Creno S."/>
            <person name="Clermont D."/>
            <person name="Loux V."/>
            <person name="Bizet C."/>
            <person name="Bouchier C."/>
        </authorList>
    </citation>
    <scope>NUCLEOTIDE SEQUENCE [LARGE SCALE GENOMIC DNA]</scope>
    <source>
        <strain evidence="5">CRBIP 24.85T</strain>
    </source>
</reference>
<evidence type="ECO:0000256" key="1">
    <source>
        <dbReference type="ARBA" id="ARBA00002190"/>
    </source>
</evidence>
<dbReference type="PANTHER" id="PTHR10948:SF23">
    <property type="entry name" value="TRANSPOSASE INSI FOR INSERTION SEQUENCE ELEMENT IS30A-RELATED"/>
    <property type="match status" value="1"/>
</dbReference>
<dbReference type="NCBIfam" id="NF033563">
    <property type="entry name" value="transpos_IS30"/>
    <property type="match status" value="1"/>
</dbReference>
<dbReference type="InterPro" id="IPR036397">
    <property type="entry name" value="RNaseH_sf"/>
</dbReference>
<dbReference type="GO" id="GO:0003677">
    <property type="term" value="F:DNA binding"/>
    <property type="evidence" value="ECO:0007669"/>
    <property type="project" value="InterPro"/>
</dbReference>
<dbReference type="InterPro" id="IPR001584">
    <property type="entry name" value="Integrase_cat-core"/>
</dbReference>